<keyword evidence="3 8" id="KW-0813">Transport</keyword>
<dbReference type="EMBL" id="CM000784">
    <property type="protein sequence ID" value="AQK92267.1"/>
    <property type="molecule type" value="Genomic_DNA"/>
</dbReference>
<dbReference type="InterPro" id="IPR020846">
    <property type="entry name" value="MFS_dom"/>
</dbReference>
<accession>A0A1D6FKM7</accession>
<dbReference type="PRINTS" id="PR00171">
    <property type="entry name" value="SUGRTRNSPORT"/>
</dbReference>
<name>A0A1D6FKM7_MAIZE</name>
<sequence>MASDGDHGGALQKPLLPKAPRSGGWFRKGTSTARLGAAAAGTSSKAAALRPPHHVPALLCTLVVALGTVQFGFTSGYSSPAQDGVTRDLDLSISEFSVFGSLSNVGAMVGAIASGQMAKYVGRRGSLMIAAVPNVMGWLAISLARDTSFLYVGRLLEGFGVGVISYVVPVYVAEISPQNMRGALGAVNPLSATFGVVFADVLGLFFPWRLLALIGTLPCLLLIPGLFFIPESPRWLIAVASANKSGAMSFQELNQKKYRTPLILGMGLLVLQQLSGINGIIFYAGSIFKAAGKLCTCLLACGFRLLVEHHNFSNGFFTPSKFDWSSRVLATAVTTKILDRAGRRILLIISSFGMTLSLLVVAVVFYIKDNISHDSDLGNTLSMVSLVGVLAYVTAYSFGMGAIPWIIMAEILPVSIKSVAGSFATLANWLTSFGITMTANLLLSWSAAGTFAFYMMVSAFTLVFVILWVPETKGRTLEEIQWSFQ</sequence>
<keyword evidence="4" id="KW-0812">Transmembrane</keyword>
<comment type="similarity">
    <text evidence="2">Belongs to the major facilitator superfamily. Sugar transporter (TC 2.A.1.1) family.</text>
</comment>
<dbReference type="InterPro" id="IPR005828">
    <property type="entry name" value="MFS_sugar_transport-like"/>
</dbReference>
<feature type="domain" description="Major facilitator superfamily (MFS) profile" evidence="7">
    <location>
        <begin position="60"/>
        <end position="473"/>
    </location>
</feature>
<dbReference type="PROSITE" id="PS50850">
    <property type="entry name" value="MFS"/>
    <property type="match status" value="1"/>
</dbReference>
<evidence type="ECO:0000256" key="4">
    <source>
        <dbReference type="ARBA" id="ARBA00022692"/>
    </source>
</evidence>
<reference evidence="8" key="1">
    <citation type="submission" date="2015-12" db="EMBL/GenBank/DDBJ databases">
        <title>Update maize B73 reference genome by single molecule sequencing technologies.</title>
        <authorList>
            <consortium name="Maize Genome Sequencing Project"/>
            <person name="Ware D."/>
        </authorList>
    </citation>
    <scope>NUCLEOTIDE SEQUENCE</scope>
    <source>
        <tissue evidence="8">Seedling</tissue>
    </source>
</reference>
<dbReference type="GO" id="GO:0051119">
    <property type="term" value="F:sugar transmembrane transporter activity"/>
    <property type="evidence" value="ECO:0007669"/>
    <property type="project" value="InterPro"/>
</dbReference>
<dbReference type="SUPFAM" id="SSF103473">
    <property type="entry name" value="MFS general substrate transporter"/>
    <property type="match status" value="1"/>
</dbReference>
<dbReference type="InterPro" id="IPR044775">
    <property type="entry name" value="MFS_ERD6/Tret1-like"/>
</dbReference>
<organism evidence="8">
    <name type="scientific">Zea mays</name>
    <name type="common">Maize</name>
    <dbReference type="NCBI Taxonomy" id="4577"/>
    <lineage>
        <taxon>Eukaryota</taxon>
        <taxon>Viridiplantae</taxon>
        <taxon>Streptophyta</taxon>
        <taxon>Embryophyta</taxon>
        <taxon>Tracheophyta</taxon>
        <taxon>Spermatophyta</taxon>
        <taxon>Magnoliopsida</taxon>
        <taxon>Liliopsida</taxon>
        <taxon>Poales</taxon>
        <taxon>Poaceae</taxon>
        <taxon>PACMAD clade</taxon>
        <taxon>Panicoideae</taxon>
        <taxon>Andropogonodae</taxon>
        <taxon>Andropogoneae</taxon>
        <taxon>Tripsacinae</taxon>
        <taxon>Zea</taxon>
    </lineage>
</organism>
<dbReference type="PANTHER" id="PTHR48021:SF60">
    <property type="entry name" value="MAJOR FACILITATOR SUPERFAMILY (MFS) PROFILE DOMAIN-CONTAINING PROTEIN"/>
    <property type="match status" value="1"/>
</dbReference>
<evidence type="ECO:0000256" key="6">
    <source>
        <dbReference type="ARBA" id="ARBA00023136"/>
    </source>
</evidence>
<evidence type="ECO:0000259" key="7">
    <source>
        <dbReference type="PROSITE" id="PS50850"/>
    </source>
</evidence>
<keyword evidence="6" id="KW-0472">Membrane</keyword>
<dbReference type="InterPro" id="IPR003663">
    <property type="entry name" value="Sugar/inositol_transpt"/>
</dbReference>
<dbReference type="Gene3D" id="1.20.1250.20">
    <property type="entry name" value="MFS general substrate transporter like domains"/>
    <property type="match status" value="2"/>
</dbReference>
<dbReference type="ExpressionAtlas" id="A0A1D6FKM7">
    <property type="expression patterns" value="baseline and differential"/>
</dbReference>
<dbReference type="PROSITE" id="PS00217">
    <property type="entry name" value="SUGAR_TRANSPORT_2"/>
    <property type="match status" value="1"/>
</dbReference>
<dbReference type="InterPro" id="IPR005829">
    <property type="entry name" value="Sugar_transporter_CS"/>
</dbReference>
<dbReference type="InterPro" id="IPR036259">
    <property type="entry name" value="MFS_trans_sf"/>
</dbReference>
<dbReference type="InterPro" id="IPR050549">
    <property type="entry name" value="MFS_Trehalose_Transporter"/>
</dbReference>
<comment type="subcellular location">
    <subcellularLocation>
        <location evidence="1">Membrane</location>
        <topology evidence="1">Multi-pass membrane protein</topology>
    </subcellularLocation>
</comment>
<dbReference type="Pfam" id="PF00083">
    <property type="entry name" value="Sugar_tr"/>
    <property type="match status" value="2"/>
</dbReference>
<evidence type="ECO:0000313" key="8">
    <source>
        <dbReference type="EMBL" id="AQK92267.1"/>
    </source>
</evidence>
<evidence type="ECO:0000256" key="1">
    <source>
        <dbReference type="ARBA" id="ARBA00004141"/>
    </source>
</evidence>
<dbReference type="CDD" id="cd17358">
    <property type="entry name" value="MFS_GLUT6_8_Class3_like"/>
    <property type="match status" value="1"/>
</dbReference>
<evidence type="ECO:0000256" key="3">
    <source>
        <dbReference type="ARBA" id="ARBA00022597"/>
    </source>
</evidence>
<evidence type="ECO:0000256" key="2">
    <source>
        <dbReference type="ARBA" id="ARBA00010992"/>
    </source>
</evidence>
<protein>
    <submittedName>
        <fullName evidence="8">Solute carrier family 2, facilitated glucose transporter member 8</fullName>
    </submittedName>
</protein>
<proteinExistence type="inferred from homology"/>
<gene>
    <name evidence="8" type="ORF">ZEAMMB73_Zm00001d009603</name>
</gene>
<dbReference type="PANTHER" id="PTHR48021">
    <property type="match status" value="1"/>
</dbReference>
<keyword evidence="3 8" id="KW-0762">Sugar transport</keyword>
<dbReference type="FunFam" id="1.20.1250.20:FF:001678">
    <property type="entry name" value="Sugar transporter ERD6-like 6"/>
    <property type="match status" value="1"/>
</dbReference>
<keyword evidence="5" id="KW-1133">Transmembrane helix</keyword>
<dbReference type="AlphaFoldDB" id="A0A1D6FKM7"/>
<evidence type="ECO:0000256" key="5">
    <source>
        <dbReference type="ARBA" id="ARBA00022989"/>
    </source>
</evidence>
<dbReference type="GO" id="GO:0016020">
    <property type="term" value="C:membrane"/>
    <property type="evidence" value="ECO:0007669"/>
    <property type="project" value="UniProtKB-SubCell"/>
</dbReference>